<dbReference type="Gene3D" id="3.20.20.450">
    <property type="entry name" value="EAL domain"/>
    <property type="match status" value="1"/>
</dbReference>
<comment type="caution">
    <text evidence="3">The sequence shown here is derived from an EMBL/GenBank/DDBJ whole genome shotgun (WGS) entry which is preliminary data.</text>
</comment>
<name>A0A177YGW6_9NOCA</name>
<keyword evidence="4" id="KW-1185">Reference proteome</keyword>
<evidence type="ECO:0000313" key="4">
    <source>
        <dbReference type="Proteomes" id="UP000077519"/>
    </source>
</evidence>
<dbReference type="Pfam" id="PF10069">
    <property type="entry name" value="DICT"/>
    <property type="match status" value="1"/>
</dbReference>
<dbReference type="InterPro" id="IPR001633">
    <property type="entry name" value="EAL_dom"/>
</dbReference>
<evidence type="ECO:0000313" key="3">
    <source>
        <dbReference type="EMBL" id="OAK54782.1"/>
    </source>
</evidence>
<evidence type="ECO:0008006" key="5">
    <source>
        <dbReference type="Google" id="ProtNLM"/>
    </source>
</evidence>
<evidence type="ECO:0000259" key="2">
    <source>
        <dbReference type="Pfam" id="PF10069"/>
    </source>
</evidence>
<dbReference type="Proteomes" id="UP000077519">
    <property type="component" value="Unassembled WGS sequence"/>
</dbReference>
<organism evidence="3 4">
    <name type="scientific">Rhodococcoides kyotonense</name>
    <dbReference type="NCBI Taxonomy" id="398843"/>
    <lineage>
        <taxon>Bacteria</taxon>
        <taxon>Bacillati</taxon>
        <taxon>Actinomycetota</taxon>
        <taxon>Actinomycetes</taxon>
        <taxon>Mycobacteriales</taxon>
        <taxon>Nocardiaceae</taxon>
        <taxon>Rhodococcoides</taxon>
    </lineage>
</organism>
<dbReference type="InterPro" id="IPR035919">
    <property type="entry name" value="EAL_sf"/>
</dbReference>
<feature type="domain" description="DICT" evidence="2">
    <location>
        <begin position="276"/>
        <end position="377"/>
    </location>
</feature>
<evidence type="ECO:0000259" key="1">
    <source>
        <dbReference type="Pfam" id="PF00563"/>
    </source>
</evidence>
<accession>A0A177YGW6</accession>
<protein>
    <recommendedName>
        <fullName evidence="5">EAL domain, c-di-GMP-specific phosphodiesterase class I (Or its enzymatically inactive variant)</fullName>
    </recommendedName>
</protein>
<proteinExistence type="predicted"/>
<dbReference type="SUPFAM" id="SSF141868">
    <property type="entry name" value="EAL domain-like"/>
    <property type="match status" value="1"/>
</dbReference>
<reference evidence="3 4" key="1">
    <citation type="submission" date="2016-03" db="EMBL/GenBank/DDBJ databases">
        <title>Genome sequence of Rhodococcus kyotonensis KB10.</title>
        <authorList>
            <person name="Jeong H."/>
            <person name="Hong C.E."/>
            <person name="Jo S.H."/>
            <person name="Park J.M."/>
        </authorList>
    </citation>
    <scope>NUCLEOTIDE SEQUENCE [LARGE SCALE GENOMIC DNA]</scope>
    <source>
        <strain evidence="3 4">KB10</strain>
    </source>
</reference>
<dbReference type="RefSeq" id="WP_068425631.1">
    <property type="nucleotide sequence ID" value="NZ_LVHI01000012.1"/>
</dbReference>
<dbReference type="EMBL" id="LVHI01000012">
    <property type="protein sequence ID" value="OAK54782.1"/>
    <property type="molecule type" value="Genomic_DNA"/>
</dbReference>
<dbReference type="InterPro" id="IPR019278">
    <property type="entry name" value="DICT_dom"/>
</dbReference>
<sequence>MTSASEHAAVHTSPESPTLLGLEVSMQFAPVRRLDDAALAAVELQLSGPRGSALESADALRRAAQMMDQRAEYDDRKFEFSRSEVAASIAGTLPLLVTVDSQSRVALEAPASDSPERLIVTVNVADIMNNPHEALGRVQTARSHGRLIALDGVGAELHAATLLSLIEPDIVITAREFITRTIDFEIGSLAHALAAYVERTNAVVIAEGIDSEAARLSAQTIGATYGLGALYPPLANPDTLLRENVVPIPNSPVWSTPASDVGTPYGIVSTHAESRRGTKRLLVQMSKTLESQAVAMGSSMLVLGTFQRAKHFTPTTAMRWRHMSESIGFAGVYGVGLSHMLDGRIQHAPLGEDDDLVNEWAVVVLGPHYSALLSARDRHDNGPDLERTFDFVQTYDRTTVVQAAHTIMRRFVTA</sequence>
<feature type="domain" description="EAL" evidence="1">
    <location>
        <begin position="59"/>
        <end position="231"/>
    </location>
</feature>
<dbReference type="Pfam" id="PF00563">
    <property type="entry name" value="EAL"/>
    <property type="match status" value="1"/>
</dbReference>
<gene>
    <name evidence="3" type="ORF">A3K89_05510</name>
</gene>
<dbReference type="AlphaFoldDB" id="A0A177YGW6"/>